<dbReference type="Proteomes" id="UP000789595">
    <property type="component" value="Unassembled WGS sequence"/>
</dbReference>
<dbReference type="EMBL" id="CAKKNE010000001">
    <property type="protein sequence ID" value="CAH0364133.1"/>
    <property type="molecule type" value="Genomic_DNA"/>
</dbReference>
<evidence type="ECO:0000256" key="1">
    <source>
        <dbReference type="SAM" id="SignalP"/>
    </source>
</evidence>
<keyword evidence="1" id="KW-0732">Signal</keyword>
<gene>
    <name evidence="2" type="ORF">PECAL_1P04850</name>
</gene>
<keyword evidence="3" id="KW-1185">Reference proteome</keyword>
<feature type="signal peptide" evidence="1">
    <location>
        <begin position="1"/>
        <end position="26"/>
    </location>
</feature>
<dbReference type="AlphaFoldDB" id="A0A8J2S385"/>
<evidence type="ECO:0000313" key="2">
    <source>
        <dbReference type="EMBL" id="CAH0364133.1"/>
    </source>
</evidence>
<protein>
    <recommendedName>
        <fullName evidence="4">SGNH domain-containing protein</fullName>
    </recommendedName>
</protein>
<evidence type="ECO:0008006" key="4">
    <source>
        <dbReference type="Google" id="ProtNLM"/>
    </source>
</evidence>
<comment type="caution">
    <text evidence="2">The sequence shown here is derived from an EMBL/GenBank/DDBJ whole genome shotgun (WGS) entry which is preliminary data.</text>
</comment>
<sequence length="308" mass="34753">MLKRIDCFKPLTYMSWSAVLVAAVAAAVDVDRKRCAAPGRYEPRNGTDLLGRAFDGPSFFGEGRWLNNKYVLEPPCDLKKGDAFACAVVAKIPRNGSRARILTVGDSISIRQFQDFKRRVQRCDADVAFLRADRLRERDLAKGQQTAYPVCKADALVVNTGAHYPDVRPFAQDLTKFLRSLNETCPTRPVTVFRTTPEGNPLCNSKMVVRDWEAQVWSVLNGSRPVPNDALLFSRGWHWDLFQRYNAEAARLVEAYDWIKLVDVAAMARRVPVAKWERRPGKPKDCLHGSPAVPWYNSMILNVLDAVL</sequence>
<organism evidence="2 3">
    <name type="scientific">Pelagomonas calceolata</name>
    <dbReference type="NCBI Taxonomy" id="35677"/>
    <lineage>
        <taxon>Eukaryota</taxon>
        <taxon>Sar</taxon>
        <taxon>Stramenopiles</taxon>
        <taxon>Ochrophyta</taxon>
        <taxon>Pelagophyceae</taxon>
        <taxon>Pelagomonadales</taxon>
        <taxon>Pelagomonadaceae</taxon>
        <taxon>Pelagomonas</taxon>
    </lineage>
</organism>
<feature type="chain" id="PRO_5035237529" description="SGNH domain-containing protein" evidence="1">
    <location>
        <begin position="27"/>
        <end position="308"/>
    </location>
</feature>
<accession>A0A8J2S385</accession>
<name>A0A8J2S385_9STRA</name>
<reference evidence="2" key="1">
    <citation type="submission" date="2021-11" db="EMBL/GenBank/DDBJ databases">
        <authorList>
            <consortium name="Genoscope - CEA"/>
            <person name="William W."/>
        </authorList>
    </citation>
    <scope>NUCLEOTIDE SEQUENCE</scope>
</reference>
<proteinExistence type="predicted"/>
<evidence type="ECO:0000313" key="3">
    <source>
        <dbReference type="Proteomes" id="UP000789595"/>
    </source>
</evidence>